<evidence type="ECO:0008006" key="5">
    <source>
        <dbReference type="Google" id="ProtNLM"/>
    </source>
</evidence>
<keyword evidence="1" id="KW-0175">Coiled coil</keyword>
<feature type="chain" id="PRO_5009258892" description="Conjugal transfer protein" evidence="2">
    <location>
        <begin position="23"/>
        <end position="193"/>
    </location>
</feature>
<keyword evidence="2" id="KW-0732">Signal</keyword>
<gene>
    <name evidence="3" type="ORF">SAMN04488552_2910</name>
</gene>
<feature type="signal peptide" evidence="2">
    <location>
        <begin position="1"/>
        <end position="22"/>
    </location>
</feature>
<accession>A0A1H1RIM4</accession>
<dbReference type="InterPro" id="IPR023220">
    <property type="entry name" value="T4SS_VirB5-domain"/>
</dbReference>
<reference evidence="3 4" key="1">
    <citation type="submission" date="2016-10" db="EMBL/GenBank/DDBJ databases">
        <authorList>
            <person name="Varghese N."/>
            <person name="Submissions S."/>
        </authorList>
    </citation>
    <scope>NUCLEOTIDE SEQUENCE [LARGE SCALE GENOMIC DNA]</scope>
    <source>
        <strain evidence="3 4">Mar_2010_102</strain>
    </source>
</reference>
<organism evidence="3 4">
    <name type="scientific">Christiangramia echinicola</name>
    <dbReference type="NCBI Taxonomy" id="279359"/>
    <lineage>
        <taxon>Bacteria</taxon>
        <taxon>Pseudomonadati</taxon>
        <taxon>Bacteroidota</taxon>
        <taxon>Flavobacteriia</taxon>
        <taxon>Flavobacteriales</taxon>
        <taxon>Flavobacteriaceae</taxon>
        <taxon>Christiangramia</taxon>
    </lineage>
</organism>
<evidence type="ECO:0000256" key="2">
    <source>
        <dbReference type="SAM" id="SignalP"/>
    </source>
</evidence>
<evidence type="ECO:0000256" key="1">
    <source>
        <dbReference type="SAM" id="Coils"/>
    </source>
</evidence>
<sequence length="193" mass="22345">MNHQTKIAMLAIIIALIMPARAASQGMPVYDNTNFISLAKSLIESAKQTSQLLKTVNFLKQQKENLEKVNSVVKQLKAVQEIAENNQRLFDIVRDDLREILNSPYIKPEEVNRISNSFNSIIENSLEDLDFIDQILSSDYLKMTDAERAAILKEKEMNSKEMVAEINQKTQRYRDIISFREMQDKINNRETDY</sequence>
<dbReference type="STRING" id="1250231.SAMN04488552_2910"/>
<evidence type="ECO:0000313" key="3">
    <source>
        <dbReference type="EMBL" id="SDS35581.1"/>
    </source>
</evidence>
<dbReference type="Proteomes" id="UP000198858">
    <property type="component" value="Chromosome I"/>
</dbReference>
<dbReference type="RefSeq" id="WP_089663478.1">
    <property type="nucleotide sequence ID" value="NZ_LT629745.1"/>
</dbReference>
<name>A0A1H1RIM4_9FLAO</name>
<feature type="coiled-coil region" evidence="1">
    <location>
        <begin position="49"/>
        <end position="86"/>
    </location>
</feature>
<evidence type="ECO:0000313" key="4">
    <source>
        <dbReference type="Proteomes" id="UP000198858"/>
    </source>
</evidence>
<dbReference type="EMBL" id="LT629745">
    <property type="protein sequence ID" value="SDS35581.1"/>
    <property type="molecule type" value="Genomic_DNA"/>
</dbReference>
<dbReference type="Gene3D" id="1.20.58.430">
    <property type="entry name" value="Type IV secretion system, VirB5-domain"/>
    <property type="match status" value="1"/>
</dbReference>
<dbReference type="AlphaFoldDB" id="A0A1H1RIM4"/>
<proteinExistence type="predicted"/>
<keyword evidence="4" id="KW-1185">Reference proteome</keyword>
<protein>
    <recommendedName>
        <fullName evidence="5">Conjugal transfer protein</fullName>
    </recommendedName>
</protein>